<organism evidence="1 2">
    <name type="scientific">Bacillus bruguierae</name>
    <dbReference type="NCBI Taxonomy" id="3127667"/>
    <lineage>
        <taxon>Bacteria</taxon>
        <taxon>Bacillati</taxon>
        <taxon>Bacillota</taxon>
        <taxon>Bacilli</taxon>
        <taxon>Bacillales</taxon>
        <taxon>Bacillaceae</taxon>
        <taxon>Bacillus</taxon>
    </lineage>
</organism>
<comment type="caution">
    <text evidence="1">The sequence shown here is derived from an EMBL/GenBank/DDBJ whole genome shotgun (WGS) entry which is preliminary data.</text>
</comment>
<reference evidence="1 2" key="1">
    <citation type="submission" date="2024-01" db="EMBL/GenBank/DDBJ databases">
        <title>Seven novel Bacillus-like species.</title>
        <authorList>
            <person name="Liu G."/>
        </authorList>
    </citation>
    <scope>NUCLEOTIDE SEQUENCE [LARGE SCALE GENOMIC DNA]</scope>
    <source>
        <strain evidence="1 2">FJAT-51639</strain>
    </source>
</reference>
<dbReference type="EMBL" id="JBAWSX010000019">
    <property type="protein sequence ID" value="MEI4803936.1"/>
    <property type="molecule type" value="Genomic_DNA"/>
</dbReference>
<sequence length="174" mass="17802">MQQVLGTEPGSTGGPVTVNDLLAVDELADETVQHAIADELAPPCGCVLSIYLASSASSLLSGNFIGLGTDGGNFFQNSVVIAQTATITGLVLSVRDETMANRFPVTGTIFISRDCTNTPVNTSITATVTAGNCYAFAPANLVVNQCDLLSVQVVTSDDGALTDGAAATILYTIP</sequence>
<evidence type="ECO:0000313" key="2">
    <source>
        <dbReference type="Proteomes" id="UP001372526"/>
    </source>
</evidence>
<keyword evidence="2" id="KW-1185">Reference proteome</keyword>
<accession>A0ABU8FMK9</accession>
<protein>
    <submittedName>
        <fullName evidence="1">Uncharacterized protein</fullName>
    </submittedName>
</protein>
<dbReference type="Proteomes" id="UP001372526">
    <property type="component" value="Unassembled WGS sequence"/>
</dbReference>
<name>A0ABU8FMK9_9BACI</name>
<dbReference type="RefSeq" id="WP_336474225.1">
    <property type="nucleotide sequence ID" value="NZ_JBAWSX010000019.1"/>
</dbReference>
<proteinExistence type="predicted"/>
<evidence type="ECO:0000313" key="1">
    <source>
        <dbReference type="EMBL" id="MEI4803936.1"/>
    </source>
</evidence>
<gene>
    <name evidence="1" type="ORF">WAZ07_22475</name>
</gene>